<dbReference type="AlphaFoldDB" id="A0A8D9BUR7"/>
<evidence type="ECO:0000313" key="3">
    <source>
        <dbReference type="EMBL" id="CAG6791884.1"/>
    </source>
</evidence>
<protein>
    <recommendedName>
        <fullName evidence="2">FP protein C-terminal domain-containing protein</fullName>
    </recommendedName>
</protein>
<dbReference type="Pfam" id="PF25298">
    <property type="entry name" value="Baculo_FP_2nd"/>
    <property type="match status" value="1"/>
</dbReference>
<feature type="coiled-coil region" evidence="1">
    <location>
        <begin position="33"/>
        <end position="60"/>
    </location>
</feature>
<feature type="domain" description="FP protein C-terminal" evidence="2">
    <location>
        <begin position="169"/>
        <end position="218"/>
    </location>
</feature>
<dbReference type="Gene3D" id="3.30.70.1820">
    <property type="entry name" value="L1 transposable element, RRM domain"/>
    <property type="match status" value="1"/>
</dbReference>
<accession>A0A8D9BUR7</accession>
<organism evidence="3">
    <name type="scientific">Cacopsylla melanoneura</name>
    <dbReference type="NCBI Taxonomy" id="428564"/>
    <lineage>
        <taxon>Eukaryota</taxon>
        <taxon>Metazoa</taxon>
        <taxon>Ecdysozoa</taxon>
        <taxon>Arthropoda</taxon>
        <taxon>Hexapoda</taxon>
        <taxon>Insecta</taxon>
        <taxon>Pterygota</taxon>
        <taxon>Neoptera</taxon>
        <taxon>Paraneoptera</taxon>
        <taxon>Hemiptera</taxon>
        <taxon>Sternorrhyncha</taxon>
        <taxon>Psylloidea</taxon>
        <taxon>Psyllidae</taxon>
        <taxon>Psyllinae</taxon>
        <taxon>Cacopsylla</taxon>
    </lineage>
</organism>
<dbReference type="EMBL" id="HBUF01678360">
    <property type="protein sequence ID" value="CAG6791887.1"/>
    <property type="molecule type" value="Transcribed_RNA"/>
</dbReference>
<dbReference type="InterPro" id="IPR004244">
    <property type="entry name" value="Transposase_22"/>
</dbReference>
<dbReference type="EMBL" id="HBUF01678359">
    <property type="protein sequence ID" value="CAG6791886.1"/>
    <property type="molecule type" value="Transcribed_RNA"/>
</dbReference>
<name>A0A8D9BUR7_9HEMI</name>
<reference evidence="3" key="1">
    <citation type="submission" date="2021-05" db="EMBL/GenBank/DDBJ databases">
        <authorList>
            <person name="Alioto T."/>
            <person name="Alioto T."/>
            <person name="Gomez Garrido J."/>
        </authorList>
    </citation>
    <scope>NUCLEOTIDE SEQUENCE</scope>
</reference>
<dbReference type="InterPro" id="IPR057251">
    <property type="entry name" value="FP_C"/>
</dbReference>
<dbReference type="PANTHER" id="PTHR11505">
    <property type="entry name" value="L1 TRANSPOSABLE ELEMENT-RELATED"/>
    <property type="match status" value="1"/>
</dbReference>
<dbReference type="EMBL" id="HBUF01678357">
    <property type="protein sequence ID" value="CAG6791884.1"/>
    <property type="molecule type" value="Transcribed_RNA"/>
</dbReference>
<proteinExistence type="predicted"/>
<evidence type="ECO:0000256" key="1">
    <source>
        <dbReference type="SAM" id="Coils"/>
    </source>
</evidence>
<dbReference type="EMBL" id="HBUF01275433">
    <property type="protein sequence ID" value="CAG6686248.1"/>
    <property type="molecule type" value="Transcribed_RNA"/>
</dbReference>
<sequence>MEEEQLKTFVREELLALEERLTSAFQTYLSAENAKMQAMLEKQEEVITRQSEETRQLKIRVNELEQYSRRSNIQINNIPVVPDEKVETIVCEMAVAIGVPINFGVDIQAAHRVPTRGKSAQPIVVKFSNRQLRNKFIAEAKKHKLSCKDLNYTKQLPNEKIYVNDHLSSDNKKLLYEARKCVKVKSAKSAWSSGGKIYIKRNDTSAPVLIRDLIDLKTFQSSFSSTVR</sequence>
<evidence type="ECO:0000259" key="2">
    <source>
        <dbReference type="Pfam" id="PF25298"/>
    </source>
</evidence>
<dbReference type="EMBL" id="HBUF01275432">
    <property type="protein sequence ID" value="CAG6686247.1"/>
    <property type="molecule type" value="Transcribed_RNA"/>
</dbReference>
<dbReference type="EMBL" id="HBUF01678358">
    <property type="protein sequence ID" value="CAG6791885.1"/>
    <property type="molecule type" value="Transcribed_RNA"/>
</dbReference>
<keyword evidence="1" id="KW-0175">Coiled coil</keyword>